<dbReference type="EMBL" id="JAAIJR010000002">
    <property type="protein sequence ID" value="NEX18850.1"/>
    <property type="molecule type" value="Genomic_DNA"/>
</dbReference>
<organism evidence="3 4">
    <name type="scientific">Thiorhodococcus mannitoliphagus</name>
    <dbReference type="NCBI Taxonomy" id="329406"/>
    <lineage>
        <taxon>Bacteria</taxon>
        <taxon>Pseudomonadati</taxon>
        <taxon>Pseudomonadota</taxon>
        <taxon>Gammaproteobacteria</taxon>
        <taxon>Chromatiales</taxon>
        <taxon>Chromatiaceae</taxon>
        <taxon>Thiorhodococcus</taxon>
    </lineage>
</organism>
<reference evidence="3 4" key="2">
    <citation type="submission" date="2020-02" db="EMBL/GenBank/DDBJ databases">
        <title>Genome sequences of Thiorhodococcus mannitoliphagus and Thiorhodococcus minor, purple sulfur photosynthetic bacteria in the gammaproteobacterial family, Chromatiaceae.</title>
        <authorList>
            <person name="Aviles F.A."/>
            <person name="Meyer T.E."/>
            <person name="Kyndt J.A."/>
        </authorList>
    </citation>
    <scope>NUCLEOTIDE SEQUENCE [LARGE SCALE GENOMIC DNA]</scope>
    <source>
        <strain evidence="3 4">DSM 18266</strain>
    </source>
</reference>
<accession>A0A6P1DMT3</accession>
<sequence>MSNALRLDSASQHRSASIRALLLAAIVAAPHAATADAQLAIDIAQAPQADAASPVPAPPAEPGRQWSLSRHSDFIALLDCEDCGDDIGLLLECQARGKPALASLYWAAVDSDQRIAGPVVFEVSGQVFSRMAETMYFGQFGQVPQLELGPGDPLLAALRRGTAVKVTFGDIITTIGLQGFAAALEGFDRACHWHPHQAQSDDGERNLAINDAAPKPKSGPQVLPRDDGAQWYVTPPADRDSPDRLTRLTFGIPETDAVALQATCEEDRPEQSVTLVAVVDIGDRAEAETIDLLVESGAINLRISGEVSRGRETYPGVRSQVGLGHPIWWTLQRGDEVYLRAAGGPSIALPPSESKAIAAFLATCSGNRAP</sequence>
<evidence type="ECO:0000256" key="2">
    <source>
        <dbReference type="SAM" id="SignalP"/>
    </source>
</evidence>
<dbReference type="Proteomes" id="UP000471640">
    <property type="component" value="Unassembled WGS sequence"/>
</dbReference>
<evidence type="ECO:0000313" key="4">
    <source>
        <dbReference type="Proteomes" id="UP000471640"/>
    </source>
</evidence>
<comment type="caution">
    <text evidence="3">The sequence shown here is derived from an EMBL/GenBank/DDBJ whole genome shotgun (WGS) entry which is preliminary data.</text>
</comment>
<name>A0A6P1DMT3_9GAMM</name>
<feature type="chain" id="PRO_5026860306" evidence="2">
    <location>
        <begin position="36"/>
        <end position="370"/>
    </location>
</feature>
<dbReference type="RefSeq" id="WP_164651735.1">
    <property type="nucleotide sequence ID" value="NZ_JAAIJR010000002.1"/>
</dbReference>
<reference evidence="4" key="1">
    <citation type="journal article" date="2020" name="Microbiol. Resour. Announc.">
        <title>Draft Genome Sequences of Thiorhodococcus mannitoliphagus and Thiorhodococcus minor, Purple Sulfur Photosynthetic Bacteria in the Gammaproteobacterial Family Chromatiaceae.</title>
        <authorList>
            <person name="Aviles F.A."/>
            <person name="Meyer T.E."/>
            <person name="Kyndt J.A."/>
        </authorList>
    </citation>
    <scope>NUCLEOTIDE SEQUENCE [LARGE SCALE GENOMIC DNA]</scope>
    <source>
        <strain evidence="4">DSM 18266</strain>
    </source>
</reference>
<feature type="signal peptide" evidence="2">
    <location>
        <begin position="1"/>
        <end position="35"/>
    </location>
</feature>
<gene>
    <name evidence="3" type="ORF">G3480_00690</name>
</gene>
<keyword evidence="4" id="KW-1185">Reference proteome</keyword>
<dbReference type="AlphaFoldDB" id="A0A6P1DMT3"/>
<proteinExistence type="predicted"/>
<evidence type="ECO:0000256" key="1">
    <source>
        <dbReference type="SAM" id="MobiDB-lite"/>
    </source>
</evidence>
<evidence type="ECO:0000313" key="3">
    <source>
        <dbReference type="EMBL" id="NEX18850.1"/>
    </source>
</evidence>
<keyword evidence="2" id="KW-0732">Signal</keyword>
<protein>
    <submittedName>
        <fullName evidence="3">Uncharacterized protein</fullName>
    </submittedName>
</protein>
<feature type="region of interest" description="Disordered" evidence="1">
    <location>
        <begin position="195"/>
        <end position="243"/>
    </location>
</feature>